<protein>
    <submittedName>
        <fullName evidence="1">Uncharacterized protein</fullName>
    </submittedName>
</protein>
<sequence length="111" mass="12294">MAFVHFQNCPSGNVVPEGASRSILSCAYCSGKKEGDRAFMNCEWKVGFGSSFLAPLMLGKSTARFFTLRGHQYFCEECEKSCSNILFYSALDNGKLQEKKGKRATLLLAMT</sequence>
<reference evidence="1" key="1">
    <citation type="submission" date="2020-03" db="EMBL/GenBank/DDBJ databases">
        <authorList>
            <person name="Zhang R."/>
        </authorList>
    </citation>
    <scope>NUCLEOTIDE SEQUENCE</scope>
</reference>
<name>A0A6M2ELQ8_9ROSI</name>
<evidence type="ECO:0000313" key="1">
    <source>
        <dbReference type="EMBL" id="NUU86024.1"/>
    </source>
</evidence>
<dbReference type="AlphaFoldDB" id="A0A6M2ELQ8"/>
<dbReference type="EMBL" id="GILB01005691">
    <property type="protein sequence ID" value="NUU86024.1"/>
    <property type="molecule type" value="Transcribed_RNA"/>
</dbReference>
<proteinExistence type="predicted"/>
<organism evidence="1">
    <name type="scientific">Populus davidiana</name>
    <dbReference type="NCBI Taxonomy" id="266767"/>
    <lineage>
        <taxon>Eukaryota</taxon>
        <taxon>Viridiplantae</taxon>
        <taxon>Streptophyta</taxon>
        <taxon>Embryophyta</taxon>
        <taxon>Tracheophyta</taxon>
        <taxon>Spermatophyta</taxon>
        <taxon>Magnoliopsida</taxon>
        <taxon>eudicotyledons</taxon>
        <taxon>Gunneridae</taxon>
        <taxon>Pentapetalae</taxon>
        <taxon>rosids</taxon>
        <taxon>fabids</taxon>
        <taxon>Malpighiales</taxon>
        <taxon>Salicaceae</taxon>
        <taxon>Saliceae</taxon>
        <taxon>Populus</taxon>
    </lineage>
</organism>
<accession>A0A6M2ELQ8</accession>